<dbReference type="InterPro" id="IPR023772">
    <property type="entry name" value="DNA-bd_HTH_TetR-type_CS"/>
</dbReference>
<dbReference type="Gene3D" id="1.10.357.10">
    <property type="entry name" value="Tetracycline Repressor, domain 2"/>
    <property type="match status" value="1"/>
</dbReference>
<name>A0ABV7YIK6_9ACTN</name>
<evidence type="ECO:0000256" key="5">
    <source>
        <dbReference type="PROSITE-ProRule" id="PRU00335"/>
    </source>
</evidence>
<keyword evidence="3 5" id="KW-0238">DNA-binding</keyword>
<evidence type="ECO:0000256" key="1">
    <source>
        <dbReference type="ARBA" id="ARBA00022491"/>
    </source>
</evidence>
<dbReference type="PROSITE" id="PS50977">
    <property type="entry name" value="HTH_TETR_2"/>
    <property type="match status" value="1"/>
</dbReference>
<dbReference type="RefSeq" id="WP_205114921.1">
    <property type="nucleotide sequence ID" value="NZ_JAFBCM010000001.1"/>
</dbReference>
<dbReference type="PROSITE" id="PS01081">
    <property type="entry name" value="HTH_TETR_1"/>
    <property type="match status" value="1"/>
</dbReference>
<dbReference type="InterPro" id="IPR001647">
    <property type="entry name" value="HTH_TetR"/>
</dbReference>
<organism evidence="7 8">
    <name type="scientific">Tenggerimyces flavus</name>
    <dbReference type="NCBI Taxonomy" id="1708749"/>
    <lineage>
        <taxon>Bacteria</taxon>
        <taxon>Bacillati</taxon>
        <taxon>Actinomycetota</taxon>
        <taxon>Actinomycetes</taxon>
        <taxon>Propionibacteriales</taxon>
        <taxon>Nocardioidaceae</taxon>
        <taxon>Tenggerimyces</taxon>
    </lineage>
</organism>
<gene>
    <name evidence="7" type="ORF">ACFOUW_25365</name>
</gene>
<feature type="DNA-binding region" description="H-T-H motif" evidence="5">
    <location>
        <begin position="33"/>
        <end position="52"/>
    </location>
</feature>
<accession>A0ABV7YIK6</accession>
<proteinExistence type="predicted"/>
<dbReference type="PANTHER" id="PTHR30055">
    <property type="entry name" value="HTH-TYPE TRANSCRIPTIONAL REGULATOR RUTR"/>
    <property type="match status" value="1"/>
</dbReference>
<dbReference type="EMBL" id="JBHRZH010000023">
    <property type="protein sequence ID" value="MFC3764189.1"/>
    <property type="molecule type" value="Genomic_DNA"/>
</dbReference>
<dbReference type="SUPFAM" id="SSF46689">
    <property type="entry name" value="Homeodomain-like"/>
    <property type="match status" value="1"/>
</dbReference>
<comment type="caution">
    <text evidence="7">The sequence shown here is derived from an EMBL/GenBank/DDBJ whole genome shotgun (WGS) entry which is preliminary data.</text>
</comment>
<evidence type="ECO:0000256" key="3">
    <source>
        <dbReference type="ARBA" id="ARBA00023125"/>
    </source>
</evidence>
<dbReference type="PANTHER" id="PTHR30055:SF229">
    <property type="entry name" value="HTH-TYPE TRANSCRIPTIONAL REPRESSOR RV1474C"/>
    <property type="match status" value="1"/>
</dbReference>
<dbReference type="PRINTS" id="PR00455">
    <property type="entry name" value="HTHTETR"/>
</dbReference>
<keyword evidence="1" id="KW-0678">Repressor</keyword>
<dbReference type="InterPro" id="IPR050109">
    <property type="entry name" value="HTH-type_TetR-like_transc_reg"/>
</dbReference>
<feature type="domain" description="HTH tetR-type" evidence="6">
    <location>
        <begin position="10"/>
        <end position="70"/>
    </location>
</feature>
<dbReference type="InterPro" id="IPR009057">
    <property type="entry name" value="Homeodomain-like_sf"/>
</dbReference>
<evidence type="ECO:0000313" key="7">
    <source>
        <dbReference type="EMBL" id="MFC3764189.1"/>
    </source>
</evidence>
<reference evidence="8" key="1">
    <citation type="journal article" date="2019" name="Int. J. Syst. Evol. Microbiol.">
        <title>The Global Catalogue of Microorganisms (GCM) 10K type strain sequencing project: providing services to taxonomists for standard genome sequencing and annotation.</title>
        <authorList>
            <consortium name="The Broad Institute Genomics Platform"/>
            <consortium name="The Broad Institute Genome Sequencing Center for Infectious Disease"/>
            <person name="Wu L."/>
            <person name="Ma J."/>
        </authorList>
    </citation>
    <scope>NUCLEOTIDE SEQUENCE [LARGE SCALE GENOMIC DNA]</scope>
    <source>
        <strain evidence="8">CGMCC 4.7241</strain>
    </source>
</reference>
<dbReference type="Pfam" id="PF13977">
    <property type="entry name" value="TetR_C_6"/>
    <property type="match status" value="1"/>
</dbReference>
<keyword evidence="4" id="KW-0804">Transcription</keyword>
<protein>
    <submittedName>
        <fullName evidence="7">TetR/AcrR family transcriptional regulator</fullName>
    </submittedName>
</protein>
<dbReference type="InterPro" id="IPR036271">
    <property type="entry name" value="Tet_transcr_reg_TetR-rel_C_sf"/>
</dbReference>
<dbReference type="SUPFAM" id="SSF48498">
    <property type="entry name" value="Tetracyclin repressor-like, C-terminal domain"/>
    <property type="match status" value="1"/>
</dbReference>
<sequence>MPRVSQMHLDRRRRQILDAAGRCFAAEGFHATSMQDVLAASELSAGAVYRYFPSKQAIIEAIADETLTHIHTVLTEALNRTEPPRPTDVLGDLLTAMAGLDDAKLRIRIVIQVWGEAIRNPEVRDVIMTRMTEVYDVLTQVVIRAQKAGLMNPSVPPRIAAETYIGVLPGLMVQKAIFGDAFDLPAHVSALRTLFGS</sequence>
<dbReference type="InterPro" id="IPR039538">
    <property type="entry name" value="BetI_C"/>
</dbReference>
<evidence type="ECO:0000256" key="4">
    <source>
        <dbReference type="ARBA" id="ARBA00023163"/>
    </source>
</evidence>
<dbReference type="Pfam" id="PF00440">
    <property type="entry name" value="TetR_N"/>
    <property type="match status" value="1"/>
</dbReference>
<evidence type="ECO:0000313" key="8">
    <source>
        <dbReference type="Proteomes" id="UP001595699"/>
    </source>
</evidence>
<evidence type="ECO:0000256" key="2">
    <source>
        <dbReference type="ARBA" id="ARBA00023015"/>
    </source>
</evidence>
<keyword evidence="8" id="KW-1185">Reference proteome</keyword>
<keyword evidence="2" id="KW-0805">Transcription regulation</keyword>
<dbReference type="Proteomes" id="UP001595699">
    <property type="component" value="Unassembled WGS sequence"/>
</dbReference>
<evidence type="ECO:0000259" key="6">
    <source>
        <dbReference type="PROSITE" id="PS50977"/>
    </source>
</evidence>